<dbReference type="Proteomes" id="UP000397656">
    <property type="component" value="Chromosome 2"/>
</dbReference>
<keyword evidence="1" id="KW-0560">Oxidoreductase</keyword>
<dbReference type="PANTHER" id="PTHR43333:SF1">
    <property type="entry name" value="D-ISOMER SPECIFIC 2-HYDROXYACID DEHYDROGENASE NAD-BINDING DOMAIN-CONTAINING PROTEIN"/>
    <property type="match status" value="1"/>
</dbReference>
<dbReference type="InterPro" id="IPR029753">
    <property type="entry name" value="D-isomer_DH_CS"/>
</dbReference>
<keyword evidence="2" id="KW-0520">NAD</keyword>
<accession>A0A643FLP6</accession>
<dbReference type="InterPro" id="IPR006140">
    <property type="entry name" value="D-isomer_DH_NAD-bd"/>
</dbReference>
<dbReference type="InterPro" id="IPR036291">
    <property type="entry name" value="NAD(P)-bd_dom_sf"/>
</dbReference>
<dbReference type="PANTHER" id="PTHR43333">
    <property type="entry name" value="2-HACID_DH_C DOMAIN-CONTAINING PROTEIN"/>
    <property type="match status" value="1"/>
</dbReference>
<evidence type="ECO:0000256" key="2">
    <source>
        <dbReference type="ARBA" id="ARBA00023027"/>
    </source>
</evidence>
<organism evidence="4 5">
    <name type="scientific">Cupriavidus basilensis</name>
    <dbReference type="NCBI Taxonomy" id="68895"/>
    <lineage>
        <taxon>Bacteria</taxon>
        <taxon>Pseudomonadati</taxon>
        <taxon>Pseudomonadota</taxon>
        <taxon>Betaproteobacteria</taxon>
        <taxon>Burkholderiales</taxon>
        <taxon>Burkholderiaceae</taxon>
        <taxon>Cupriavidus</taxon>
    </lineage>
</organism>
<dbReference type="GO" id="GO:0016616">
    <property type="term" value="F:oxidoreductase activity, acting on the CH-OH group of donors, NAD or NADP as acceptor"/>
    <property type="evidence" value="ECO:0007669"/>
    <property type="project" value="UniProtKB-ARBA"/>
</dbReference>
<dbReference type="SUPFAM" id="SSF51735">
    <property type="entry name" value="NAD(P)-binding Rossmann-fold domains"/>
    <property type="match status" value="1"/>
</dbReference>
<proteinExistence type="predicted"/>
<name>A0A643FLP6_9BURK</name>
<dbReference type="Pfam" id="PF02826">
    <property type="entry name" value="2-Hacid_dh_C"/>
    <property type="match status" value="1"/>
</dbReference>
<dbReference type="CDD" id="cd12164">
    <property type="entry name" value="GDH_like_2"/>
    <property type="match status" value="1"/>
</dbReference>
<dbReference type="Gene3D" id="3.40.50.720">
    <property type="entry name" value="NAD(P)-binding Rossmann-like Domain"/>
    <property type="match status" value="2"/>
</dbReference>
<protein>
    <submittedName>
        <fullName evidence="4">Glyoxylate/hydroxypyruvate reductase A</fullName>
    </submittedName>
</protein>
<evidence type="ECO:0000313" key="5">
    <source>
        <dbReference type="Proteomes" id="UP000397656"/>
    </source>
</evidence>
<feature type="domain" description="D-isomer specific 2-hydroxyacid dehydrogenase NAD-binding" evidence="3">
    <location>
        <begin position="99"/>
        <end position="270"/>
    </location>
</feature>
<evidence type="ECO:0000256" key="1">
    <source>
        <dbReference type="ARBA" id="ARBA00023002"/>
    </source>
</evidence>
<reference evidence="4 5" key="1">
    <citation type="submission" date="2020-10" db="EMBL/GenBank/DDBJ databases">
        <title>Complete genome sequence of Cupriavidus basilensis CCUG 49340T.</title>
        <authorList>
            <person name="Salva-Serra F."/>
            <person name="Donoso R.A."/>
            <person name="Cho K.H."/>
            <person name="Yoo J.A."/>
            <person name="Lee K."/>
            <person name="Yoon S.-H."/>
            <person name="Perez-Pantoja D."/>
            <person name="Moore E.R.B."/>
        </authorList>
    </citation>
    <scope>NUCLEOTIDE SEQUENCE [LARGE SCALE GENOMIC DNA]</scope>
    <source>
        <strain evidence="5">CCUG 49340</strain>
    </source>
</reference>
<dbReference type="AlphaFoldDB" id="A0A643FLP6"/>
<keyword evidence="4" id="KW-0670">Pyruvate</keyword>
<dbReference type="GO" id="GO:0051287">
    <property type="term" value="F:NAD binding"/>
    <property type="evidence" value="ECO:0007669"/>
    <property type="project" value="InterPro"/>
</dbReference>
<sequence length="305" mass="32677">MLLSSDFVKSRYEVLRSRAPGLHVITDIEGASDPDVTALFAFKLPAGIAPRLPNLRLAASVGAGADGILSAPDLPPHVKVTRAVEPGLGFSMAQFVSLQILRHFRSLPAMERQHAAGEWKRLAVPDASQLTVGIMGLGSIGSVVADALLALGFRVIAWTRTLAREARVPVFVGESQKDDFLAQSNYLVCLLPFTAETKGTLDHASLRKLPKGSFVVNVARGGIVVEEDLLALVDEGHLAGAALDVFASEPLPASSPFWHHERILVTPHVAAQPTVGPVVEQFLENLQRLAQGQPLLNEVDRSVGY</sequence>
<evidence type="ECO:0000313" key="4">
    <source>
        <dbReference type="EMBL" id="QOT81469.1"/>
    </source>
</evidence>
<gene>
    <name evidence="4" type="ORF">F7R26_032760</name>
</gene>
<dbReference type="EMBL" id="CP062804">
    <property type="protein sequence ID" value="QOT81469.1"/>
    <property type="molecule type" value="Genomic_DNA"/>
</dbReference>
<evidence type="ECO:0000259" key="3">
    <source>
        <dbReference type="Pfam" id="PF02826"/>
    </source>
</evidence>
<dbReference type="PROSITE" id="PS00671">
    <property type="entry name" value="D_2_HYDROXYACID_DH_3"/>
    <property type="match status" value="1"/>
</dbReference>